<proteinExistence type="predicted"/>
<gene>
    <name evidence="2" type="ORF">E0W60_01005</name>
</gene>
<feature type="repeat" description="TPR" evidence="1">
    <location>
        <begin position="205"/>
        <end position="238"/>
    </location>
</feature>
<dbReference type="GO" id="GO:0006355">
    <property type="term" value="P:regulation of DNA-templated transcription"/>
    <property type="evidence" value="ECO:0007669"/>
    <property type="project" value="InterPro"/>
</dbReference>
<dbReference type="Gene3D" id="1.25.40.10">
    <property type="entry name" value="Tetratricopeptide repeat domain"/>
    <property type="match status" value="1"/>
</dbReference>
<evidence type="ECO:0000313" key="3">
    <source>
        <dbReference type="Proteomes" id="UP000295294"/>
    </source>
</evidence>
<evidence type="ECO:0000313" key="2">
    <source>
        <dbReference type="EMBL" id="QBY49847.1"/>
    </source>
</evidence>
<dbReference type="PROSITE" id="PS50293">
    <property type="entry name" value="TPR_REGION"/>
    <property type="match status" value="1"/>
</dbReference>
<dbReference type="Pfam" id="PF13432">
    <property type="entry name" value="TPR_16"/>
    <property type="match status" value="1"/>
</dbReference>
<dbReference type="PANTHER" id="PTHR44366:SF1">
    <property type="entry name" value="UDP-N-ACETYLGLUCOSAMINE--PEPTIDE N-ACETYLGLUCOSAMINYLTRANSFERASE 110 KDA SUBUNIT"/>
    <property type="match status" value="1"/>
</dbReference>
<dbReference type="GO" id="GO:0003677">
    <property type="term" value="F:DNA binding"/>
    <property type="evidence" value="ECO:0007669"/>
    <property type="project" value="InterPro"/>
</dbReference>
<reference evidence="2 3" key="1">
    <citation type="submission" date="2019-03" db="EMBL/GenBank/DDBJ databases">
        <title>Efficiently degradation of phenoxyalkanoic acid herbicides by Cupriavidus oxalaticus strain X32.</title>
        <authorList>
            <person name="Sheng X."/>
        </authorList>
    </citation>
    <scope>NUCLEOTIDE SEQUENCE [LARGE SCALE GENOMIC DNA]</scope>
    <source>
        <strain evidence="2 3">X32</strain>
    </source>
</reference>
<dbReference type="PANTHER" id="PTHR44366">
    <property type="entry name" value="UDP-N-ACETYLGLUCOSAMINE--PEPTIDE N-ACETYLGLUCOSAMINYLTRANSFERASE 110 KDA SUBUNIT"/>
    <property type="match status" value="1"/>
</dbReference>
<keyword evidence="1" id="KW-0802">TPR repeat</keyword>
<dbReference type="KEGG" id="cox:E0W60_01005"/>
<accession>A0A4P7LBR8</accession>
<dbReference type="Proteomes" id="UP000295294">
    <property type="component" value="Chromosome 1"/>
</dbReference>
<dbReference type="SUPFAM" id="SSF48452">
    <property type="entry name" value="TPR-like"/>
    <property type="match status" value="1"/>
</dbReference>
<sequence>MNRGEGLTTRALEARLGVSRRLIGSLVSAGLVTPARGPRGEHVFSFQDVVLIRTAASLHQARVAPAQILRALQRLERLAPDRHLSGMRMSASSGKVSVRDRHGAWLVESGQRLMEFEPAPDDVRVVELARAAAGETAAGQAFARAQALEPVDAVAAEAGYRRALSLAPGMLDAYLNLGCLLSDQQRFDDAIALYEGALGWLPDAPQLHFNLGVALEDIGAPQSALAAYDRCIALAPGDADAHYNAARLHHELGHFEKAVRHFNQYRKLNRAD</sequence>
<dbReference type="SMART" id="SM00028">
    <property type="entry name" value="TPR"/>
    <property type="match status" value="3"/>
</dbReference>
<dbReference type="InterPro" id="IPR011990">
    <property type="entry name" value="TPR-like_helical_dom_sf"/>
</dbReference>
<dbReference type="EMBL" id="CP038634">
    <property type="protein sequence ID" value="QBY49847.1"/>
    <property type="molecule type" value="Genomic_DNA"/>
</dbReference>
<organism evidence="2 3">
    <name type="scientific">Cupriavidus oxalaticus</name>
    <dbReference type="NCBI Taxonomy" id="96344"/>
    <lineage>
        <taxon>Bacteria</taxon>
        <taxon>Pseudomonadati</taxon>
        <taxon>Pseudomonadota</taxon>
        <taxon>Betaproteobacteria</taxon>
        <taxon>Burkholderiales</taxon>
        <taxon>Burkholderiaceae</taxon>
        <taxon>Cupriavidus</taxon>
    </lineage>
</organism>
<protein>
    <submittedName>
        <fullName evidence="2">Tetratricopeptide repeat protein</fullName>
    </submittedName>
</protein>
<dbReference type="AlphaFoldDB" id="A0A4P7LBR8"/>
<name>A0A4P7LBR8_9BURK</name>
<feature type="repeat" description="TPR" evidence="1">
    <location>
        <begin position="171"/>
        <end position="204"/>
    </location>
</feature>
<dbReference type="InterPro" id="IPR037919">
    <property type="entry name" value="OGT"/>
</dbReference>
<dbReference type="OrthoDB" id="9798174at2"/>
<dbReference type="PROSITE" id="PS50005">
    <property type="entry name" value="TPR"/>
    <property type="match status" value="2"/>
</dbReference>
<dbReference type="GO" id="GO:0006493">
    <property type="term" value="P:protein O-linked glycosylation"/>
    <property type="evidence" value="ECO:0007669"/>
    <property type="project" value="InterPro"/>
</dbReference>
<evidence type="ECO:0000256" key="1">
    <source>
        <dbReference type="PROSITE-ProRule" id="PRU00339"/>
    </source>
</evidence>
<dbReference type="Gene3D" id="1.10.1660.10">
    <property type="match status" value="1"/>
</dbReference>
<dbReference type="RefSeq" id="WP_135702724.1">
    <property type="nucleotide sequence ID" value="NZ_CP038634.1"/>
</dbReference>
<dbReference type="GO" id="GO:0097363">
    <property type="term" value="F:protein O-acetylglucosaminyltransferase activity"/>
    <property type="evidence" value="ECO:0007669"/>
    <property type="project" value="TreeGrafter"/>
</dbReference>
<dbReference type="InterPro" id="IPR019734">
    <property type="entry name" value="TPR_rpt"/>
</dbReference>